<feature type="transmembrane region" description="Helical" evidence="1">
    <location>
        <begin position="640"/>
        <end position="663"/>
    </location>
</feature>
<sequence>MLSAGTLVNSLEYEGVAILCTEVPDKSVLMVNETLSVVLLHCLDGKLLVKAGEDVSRSLLDFLIFRIPQYLHTQHRLSPGRKILHQKAAIGNLLVLLSSVNEGNAGLVNGDIETLFHQLTTLVNRKHKSKEHLDLLCSYLSVLSMLNGAKASKALLDIAIDATQPMSIRKQASLCLSHHLLRNLKGMSDETGIRSLFSGIDKYFQCFKDSPDLMGATVHLCLSMVIGGDSSTQNLIKKDIFSTRCLRVDSKGMHVLIVLLMRFQTQLYDEECPELTDWSKVEQPIEKWPPVYRLVISTVEAVQSCTGNCTENRRLFIEHGGVTVLLNTLEWMPPELSQPIIRCICNIYAQENSIKKELISWRGVRQRSAVPIDESLFDKDSTKALTMEEELVMRMNEYRIDQKHTPSTQEWGPLMKFEDLHLLIYLLSRILDFGQDLHLDVDDQITMVDIENFPNAKEDDVVQQIQADLRRCGVNPIAEDQEKLEKAMQTSQTRTEQVLRKKLEIIKEAIECDACQEAEVYAVPREIMQQRKAALQRESEAQMRTSNYAYLCAFRREKQRTIDESRRCCQDGSCVTSTTIDTAFAGSSLQCDDNFKLRAVMIPIPYFRTIALILALIMLISGLVLTSLRCRSNIFKERSCSIGLALFSIGIVATIPLVVMAVAKNSVIKIYACKASDGDVSRWYQLRNDAKTPSKKPPSDFLFEYRSGSAFVSSLKEIHSRMRSLEESLTSTLRDYHEDFRPVAAQITQNAVDLRRLQSSIGQLNVKPQLEGIEMSAEGLPVRGKPSMVYSQAVEELESLLKLHSSCQHLLRLHNGLDSLGERVTDLLRRCSLRNGGRRLGAREEANVDTDSDEDDYLDLEEDYLDDWKCDSPTSCGNIEIEVSAIVAAIKEVESQLAADTFYEKSEVVLFQSFLRTWLDRKRMLRDFVDHYWSNMVQLRSNPKEKSVVGRLEILGTTAELQSLISLMCALHEAEKRIQNVGEGIWKLLFVPWMKFVTSKRNSTVTRLKFNVNESSGKDSEVFWHLELIEVDGAEVDGMTFILDVCRQLRSTLRDLSTKFFGLSVDDSHRLIDVCVAKSKIFSIEMAKSLLEGCFLPNLPDTLISTSDDTLECHEEDFCKLVLATVGTISPLVSTAEELGYFQQDSVECLSEFLKNLGHLAIQRQDQAYVQALMRILEKDTNFASLKKVGGSKSEWDGFDDGKENSTSTMTESQLEESELSKLFRNVHLGFPVCQVSKAVVLLLKQVDQIIKDAGSCDKDHLLTVLRRIPHLIHLYSHCVPTLHAERMKNDLKFVAIYHNDCMYLAHQCLTLGRRKIYPLVESSGNEVSDLRTLASISTLQLVSPLRNSATSALLTRLRDRKTQLDDLFSACRGLRNCASEGSEACEKAILSCISLLLSVFNALNLLPITVYLRVLGALSDEFVRLLCDAVVGLEDITTVECSTLLRLMDSVIQSITGMFEKHLDAAFDPSLGGALAKNCEKACSCAVPLLRLSTNQIRDLERINNLLGQSWRVPVMDTLSMPSIRACRCTLDDCVNCFSLLPQSVSVLLERRIPTWPRLVSLRAILAAASLEEIRFLAIPRSPTSTTSLHLSTNEVRRLVRALFRPSTARSALLRDLADGGGGDDGSR</sequence>
<dbReference type="GO" id="GO:0006888">
    <property type="term" value="P:endoplasmic reticulum to Golgi vesicle-mediated transport"/>
    <property type="evidence" value="ECO:0007669"/>
    <property type="project" value="TreeGrafter"/>
</dbReference>
<reference evidence="4 5" key="2">
    <citation type="submission" date="2018-11" db="EMBL/GenBank/DDBJ databases">
        <authorList>
            <consortium name="Pathogen Informatics"/>
        </authorList>
    </citation>
    <scope>NUCLEOTIDE SEQUENCE [LARGE SCALE GENOMIC DNA]</scope>
</reference>
<protein>
    <submittedName>
        <fullName evidence="6">Non-specific serine/threonine protein kinase</fullName>
    </submittedName>
</protein>
<dbReference type="InterPro" id="IPR016024">
    <property type="entry name" value="ARM-type_fold"/>
</dbReference>
<dbReference type="InterPro" id="IPR048343">
    <property type="entry name" value="ZW10_C"/>
</dbReference>
<organism evidence="6">
    <name type="scientific">Taenia asiatica</name>
    <name type="common">Asian tapeworm</name>
    <dbReference type="NCBI Taxonomy" id="60517"/>
    <lineage>
        <taxon>Eukaryota</taxon>
        <taxon>Metazoa</taxon>
        <taxon>Spiralia</taxon>
        <taxon>Lophotrochozoa</taxon>
        <taxon>Platyhelminthes</taxon>
        <taxon>Cestoda</taxon>
        <taxon>Eucestoda</taxon>
        <taxon>Cyclophyllidea</taxon>
        <taxon>Taeniidae</taxon>
        <taxon>Taenia</taxon>
    </lineage>
</organism>
<feature type="domain" description="Cilia- and flagella-associated protein 69 ARM repeats" evidence="3">
    <location>
        <begin position="292"/>
        <end position="453"/>
    </location>
</feature>
<evidence type="ECO:0000313" key="6">
    <source>
        <dbReference type="WBParaSite" id="TASK_0000154001-mRNA-1"/>
    </source>
</evidence>
<keyword evidence="1" id="KW-0812">Transmembrane</keyword>
<keyword evidence="5" id="KW-1185">Reference proteome</keyword>
<dbReference type="InterPro" id="IPR048733">
    <property type="entry name" value="CFA69_ARM_dom"/>
</dbReference>
<dbReference type="SUPFAM" id="SSF48371">
    <property type="entry name" value="ARM repeat"/>
    <property type="match status" value="1"/>
</dbReference>
<dbReference type="Pfam" id="PF21049">
    <property type="entry name" value="CFA69_ARM_rpt"/>
    <property type="match status" value="1"/>
</dbReference>
<evidence type="ECO:0000313" key="5">
    <source>
        <dbReference type="Proteomes" id="UP000282613"/>
    </source>
</evidence>
<dbReference type="GO" id="GO:1990423">
    <property type="term" value="C:RZZ complex"/>
    <property type="evidence" value="ECO:0007669"/>
    <property type="project" value="TreeGrafter"/>
</dbReference>
<keyword evidence="1" id="KW-0472">Membrane</keyword>
<dbReference type="STRING" id="60517.A0A0R3VVV5"/>
<dbReference type="PANTHER" id="PTHR12205:SF0">
    <property type="entry name" value="CENTROMERE_KINETOCHORE PROTEIN ZW10 HOMOLOG"/>
    <property type="match status" value="1"/>
</dbReference>
<dbReference type="GO" id="GO:0005737">
    <property type="term" value="C:cytoplasm"/>
    <property type="evidence" value="ECO:0007669"/>
    <property type="project" value="GOC"/>
</dbReference>
<dbReference type="Proteomes" id="UP000282613">
    <property type="component" value="Unassembled WGS sequence"/>
</dbReference>
<feature type="domain" description="Centromere/kinetochore protein zw10 C-terminal" evidence="2">
    <location>
        <begin position="1231"/>
        <end position="1363"/>
    </location>
</feature>
<dbReference type="OrthoDB" id="534815at2759"/>
<dbReference type="WBParaSite" id="TASK_0000154001-mRNA-1">
    <property type="protein sequence ID" value="TASK_0000154001-mRNA-1"/>
    <property type="gene ID" value="TASK_0000154001"/>
</dbReference>
<keyword evidence="1" id="KW-1133">Transmembrane helix</keyword>
<accession>A0A0R3VVV5</accession>
<dbReference type="GO" id="GO:0007094">
    <property type="term" value="P:mitotic spindle assembly checkpoint signaling"/>
    <property type="evidence" value="ECO:0007669"/>
    <property type="project" value="TreeGrafter"/>
</dbReference>
<proteinExistence type="predicted"/>
<dbReference type="PANTHER" id="PTHR12205">
    <property type="entry name" value="CENTROMERE/KINETOCHORE PROTEIN ZW10"/>
    <property type="match status" value="1"/>
</dbReference>
<dbReference type="InterPro" id="IPR046362">
    <property type="entry name" value="Zw10/DSL1_C_sf"/>
</dbReference>
<evidence type="ECO:0000256" key="1">
    <source>
        <dbReference type="SAM" id="Phobius"/>
    </source>
</evidence>
<dbReference type="Pfam" id="PF20666">
    <property type="entry name" value="ZW10_C"/>
    <property type="match status" value="1"/>
</dbReference>
<evidence type="ECO:0000259" key="2">
    <source>
        <dbReference type="Pfam" id="PF20666"/>
    </source>
</evidence>
<dbReference type="EMBL" id="UYRS01000434">
    <property type="protein sequence ID" value="VDK23221.1"/>
    <property type="molecule type" value="Genomic_DNA"/>
</dbReference>
<gene>
    <name evidence="4" type="ORF">TASK_LOCUS1541</name>
</gene>
<feature type="transmembrane region" description="Helical" evidence="1">
    <location>
        <begin position="606"/>
        <end position="628"/>
    </location>
</feature>
<evidence type="ECO:0000313" key="4">
    <source>
        <dbReference type="EMBL" id="VDK23221.1"/>
    </source>
</evidence>
<name>A0A0R3VVV5_TAEAS</name>
<dbReference type="Gene3D" id="1.10.357.150">
    <property type="match status" value="1"/>
</dbReference>
<evidence type="ECO:0000259" key="3">
    <source>
        <dbReference type="Pfam" id="PF21049"/>
    </source>
</evidence>
<reference evidence="6" key="1">
    <citation type="submission" date="2017-02" db="UniProtKB">
        <authorList>
            <consortium name="WormBaseParasite"/>
        </authorList>
    </citation>
    <scope>IDENTIFICATION</scope>
</reference>